<evidence type="ECO:0000313" key="1">
    <source>
        <dbReference type="EMBL" id="OAD40316.1"/>
    </source>
</evidence>
<protein>
    <submittedName>
        <fullName evidence="1">Uncharacterized protein</fullName>
    </submittedName>
</protein>
<sequence length="126" mass="15023">MALLMFLNLCMTSVNDKLDSKIEGLKSKFPYLILKKVQDNKSNDVYERFVNWVAGEFDLYLMNESENLKVYFPNGEFRISNFNNKVNKRFIEIKVEGRSEKICQNMMMRLEMLLNHVLNYEYNKIS</sequence>
<dbReference type="AlphaFoldDB" id="A0A176SYM9"/>
<dbReference type="Proteomes" id="UP000076923">
    <property type="component" value="Unassembled WGS sequence"/>
</dbReference>
<accession>A0A176SYM9</accession>
<proteinExistence type="predicted"/>
<name>A0A176SYM9_9FLAO</name>
<organism evidence="1 2">
    <name type="scientific">Polaribacter atrinae</name>
    <dbReference type="NCBI Taxonomy" id="1333662"/>
    <lineage>
        <taxon>Bacteria</taxon>
        <taxon>Pseudomonadati</taxon>
        <taxon>Bacteroidota</taxon>
        <taxon>Flavobacteriia</taxon>
        <taxon>Flavobacteriales</taxon>
        <taxon>Flavobacteriaceae</taxon>
    </lineage>
</organism>
<gene>
    <name evidence="1" type="ORF">LPB303_16930</name>
</gene>
<keyword evidence="2" id="KW-1185">Reference proteome</keyword>
<reference evidence="1 2" key="1">
    <citation type="submission" date="2016-02" db="EMBL/GenBank/DDBJ databases">
        <title>Draft genome sequence of Polaribacter atrinae KACC17473.</title>
        <authorList>
            <person name="Shin S.-K."/>
            <person name="Yi H."/>
        </authorList>
    </citation>
    <scope>NUCLEOTIDE SEQUENCE [LARGE SCALE GENOMIC DNA]</scope>
    <source>
        <strain evidence="1 2">KACC 17473</strain>
    </source>
</reference>
<evidence type="ECO:0000313" key="2">
    <source>
        <dbReference type="Proteomes" id="UP000076923"/>
    </source>
</evidence>
<dbReference type="EMBL" id="LVWE01000093">
    <property type="protein sequence ID" value="OAD40316.1"/>
    <property type="molecule type" value="Genomic_DNA"/>
</dbReference>
<comment type="caution">
    <text evidence="1">The sequence shown here is derived from an EMBL/GenBank/DDBJ whole genome shotgun (WGS) entry which is preliminary data.</text>
</comment>